<feature type="compositionally biased region" description="Low complexity" evidence="3">
    <location>
        <begin position="509"/>
        <end position="522"/>
    </location>
</feature>
<protein>
    <submittedName>
        <fullName evidence="6">HrSH2 protein</fullName>
    </submittedName>
</protein>
<name>O44235_HALRO</name>
<dbReference type="PIR" id="T00118">
    <property type="entry name" value="T00118"/>
</dbReference>
<feature type="compositionally biased region" description="Polar residues" evidence="3">
    <location>
        <begin position="419"/>
        <end position="438"/>
    </location>
</feature>
<dbReference type="GO" id="GO:0007264">
    <property type="term" value="P:small GTPase-mediated signal transduction"/>
    <property type="evidence" value="ECO:0007669"/>
    <property type="project" value="InterPro"/>
</dbReference>
<evidence type="ECO:0000259" key="5">
    <source>
        <dbReference type="PROSITE" id="PS50009"/>
    </source>
</evidence>
<dbReference type="EMBL" id="AB010891">
    <property type="protein sequence ID" value="BAA24828.1"/>
    <property type="molecule type" value="mRNA"/>
</dbReference>
<dbReference type="SMART" id="SM00252">
    <property type="entry name" value="SH2"/>
    <property type="match status" value="1"/>
</dbReference>
<feature type="region of interest" description="Disordered" evidence="3">
    <location>
        <begin position="285"/>
        <end position="342"/>
    </location>
</feature>
<proteinExistence type="evidence at transcript level"/>
<accession>O44235</accession>
<evidence type="ECO:0000256" key="2">
    <source>
        <dbReference type="PROSITE-ProRule" id="PRU00191"/>
    </source>
</evidence>
<dbReference type="InterPro" id="IPR051853">
    <property type="entry name" value="SH2-Ras-GEF_adapter"/>
</dbReference>
<dbReference type="Pfam" id="PF00017">
    <property type="entry name" value="SH2"/>
    <property type="match status" value="1"/>
</dbReference>
<feature type="region of interest" description="Disordered" evidence="3">
    <location>
        <begin position="169"/>
        <end position="265"/>
    </location>
</feature>
<dbReference type="CDD" id="cd00155">
    <property type="entry name" value="RasGEF"/>
    <property type="match status" value="1"/>
</dbReference>
<dbReference type="SUPFAM" id="SSF48366">
    <property type="entry name" value="Ras GEF"/>
    <property type="match status" value="1"/>
</dbReference>
<dbReference type="PROSITE" id="PS50009">
    <property type="entry name" value="RASGEF_CAT"/>
    <property type="match status" value="1"/>
</dbReference>
<dbReference type="SMART" id="SM00147">
    <property type="entry name" value="RasGEF"/>
    <property type="match status" value="1"/>
</dbReference>
<evidence type="ECO:0000259" key="4">
    <source>
        <dbReference type="PROSITE" id="PS50001"/>
    </source>
</evidence>
<feature type="domain" description="SH2" evidence="4">
    <location>
        <begin position="51"/>
        <end position="100"/>
    </location>
</feature>
<feature type="compositionally biased region" description="Low complexity" evidence="3">
    <location>
        <begin position="193"/>
        <end position="213"/>
    </location>
</feature>
<feature type="compositionally biased region" description="Polar residues" evidence="3">
    <location>
        <begin position="499"/>
        <end position="508"/>
    </location>
</feature>
<dbReference type="PANTHER" id="PTHR14247">
    <property type="entry name" value="BREAST CANCER ANTI-ESTROGEN RESISTANCE PROTEIN 3 HOMOLOG-LIKE PROTEIN"/>
    <property type="match status" value="1"/>
</dbReference>
<feature type="compositionally biased region" description="Low complexity" evidence="3">
    <location>
        <begin position="330"/>
        <end position="339"/>
    </location>
</feature>
<organism evidence="6">
    <name type="scientific">Halocynthia roretzi</name>
    <name type="common">Sea squirt</name>
    <name type="synonym">Cynthia roretzi</name>
    <dbReference type="NCBI Taxonomy" id="7729"/>
    <lineage>
        <taxon>Eukaryota</taxon>
        <taxon>Metazoa</taxon>
        <taxon>Chordata</taxon>
        <taxon>Tunicata</taxon>
        <taxon>Ascidiacea</taxon>
        <taxon>Stolidobranchia</taxon>
        <taxon>Pyuridae</taxon>
        <taxon>Halocynthia</taxon>
    </lineage>
</organism>
<feature type="domain" description="Ras-GEF" evidence="5">
    <location>
        <begin position="569"/>
        <end position="810"/>
    </location>
</feature>
<dbReference type="PROSITE" id="PS50001">
    <property type="entry name" value="SH2"/>
    <property type="match status" value="1"/>
</dbReference>
<feature type="compositionally biased region" description="Polar residues" evidence="3">
    <location>
        <begin position="304"/>
        <end position="323"/>
    </location>
</feature>
<dbReference type="InterPro" id="IPR036860">
    <property type="entry name" value="SH2_dom_sf"/>
</dbReference>
<gene>
    <name evidence="6" type="primary">HrSH2</name>
</gene>
<evidence type="ECO:0000313" key="6">
    <source>
        <dbReference type="EMBL" id="BAA24828.1"/>
    </source>
</evidence>
<dbReference type="InterPro" id="IPR036964">
    <property type="entry name" value="RASGEF_cat_dom_sf"/>
</dbReference>
<feature type="compositionally biased region" description="Polar residues" evidence="3">
    <location>
        <begin position="238"/>
        <end position="249"/>
    </location>
</feature>
<dbReference type="InterPro" id="IPR001895">
    <property type="entry name" value="RASGEF_cat_dom"/>
</dbReference>
<keyword evidence="1" id="KW-0344">Guanine-nucleotide releasing factor</keyword>
<reference evidence="6" key="1">
    <citation type="submission" date="1998-02" db="EMBL/GenBank/DDBJ databases">
        <title>An ascidian gene encoding an SH2-domain protein id expressed in the notochord cells of the embryo.</title>
        <authorList>
            <person name="Takahashi H."/>
            <person name="Satoh N."/>
        </authorList>
    </citation>
    <scope>NUCLEOTIDE SEQUENCE</scope>
</reference>
<dbReference type="FunFam" id="3.30.505.10:FF:000013">
    <property type="entry name" value="SH2 domain-containing protein 3C isoform X1"/>
    <property type="match status" value="1"/>
</dbReference>
<dbReference type="SUPFAM" id="SSF55550">
    <property type="entry name" value="SH2 domain"/>
    <property type="match status" value="1"/>
</dbReference>
<keyword evidence="2" id="KW-0727">SH2 domain</keyword>
<dbReference type="Gene3D" id="1.10.840.10">
    <property type="entry name" value="Ras guanine-nucleotide exchange factors catalytic domain"/>
    <property type="match status" value="1"/>
</dbReference>
<dbReference type="InterPro" id="IPR000980">
    <property type="entry name" value="SH2"/>
</dbReference>
<evidence type="ECO:0000256" key="3">
    <source>
        <dbReference type="SAM" id="MobiDB-lite"/>
    </source>
</evidence>
<dbReference type="Pfam" id="PF00617">
    <property type="entry name" value="RasGEF"/>
    <property type="match status" value="1"/>
</dbReference>
<dbReference type="AlphaFoldDB" id="O44235"/>
<evidence type="ECO:0000256" key="1">
    <source>
        <dbReference type="PROSITE-ProRule" id="PRU00168"/>
    </source>
</evidence>
<sequence>MYEELTPGRGSFTAQNKIPEEVDAAPSQDVLRKELENELRSDKSDIRSYAWFHGRMPRDIAEDLIRREGDFLIRESVNNAGEFVLTCKYKSATYHFKINKKTMPKVSSVFDSAILVWRMTISIPFPLSVYYHVGKKIPVSKKSGVILSQPVNRDIPISYSEVKYASLKRTHKNKTPTKHWNNNNNNSPTGREASSSPHLSTSLSSSPSSSASSLEYHDRNGHYFGPRTPSPQQPPHSIYSTPRSPATQINHHRKTSDPLPHVPPKSSVTEAVVLDVVEVVPNSYTPIKTQSGKRHNSPGAIGNPSPNRYGNQSPVHQFHQQHLTPPPSSPSYSNGSGKPNPFPLTLFEDPNKDGSPQVCIVPPSVNNRPVSQVDMNVESHGKFVSRAGSDPLLSPSRRDGMELSSPKPHNTNSNNNSNAFTFQPSPHQTATELKSNPIATKIKTVPPKPSRVPSFRAPVIKGSLQQSAGNNSLSNRMGSVKNSVALLGDKRRTPPTIAEVQNTGNVPASSVSLRSKPPSSSKTQRLAQKKKRASCFKPTQYQCTLLSFENPPLEGNALKDMRRLLLSVDPFKLARHMTVIDCKVCRIMEGELENALLPHGHQLRQDIIERYQCIAFWVAICVIKCTNHGRERVDMLNTFIQVANELVHSMGNVFGFSAIMHGLTCPQVSSLDISWESLHRKYTNNAVTYDKKLRPLLRYLDEGKGQIRHSSVCIPHIMPFTRLLENPGPGIPHASTGETAAKRAASFGSLLDRTISSLGNEDTASLNSTGRDVVKADWWENRPNESFDSLLGHMNSGRLLIQHLDDFKKNANSKLVDFKEYPKVREMFTTDFQMRLLFGYRGAESLRFDRYQKFDKIITAMLRHMVE</sequence>
<dbReference type="PANTHER" id="PTHR14247:SF8">
    <property type="entry name" value="RAS-GEF DOMAIN-CONTAINING PROTEIN"/>
    <property type="match status" value="1"/>
</dbReference>
<dbReference type="Gene3D" id="3.30.505.10">
    <property type="entry name" value="SH2 domain"/>
    <property type="match status" value="1"/>
</dbReference>
<feature type="region of interest" description="Disordered" evidence="3">
    <location>
        <begin position="381"/>
        <end position="453"/>
    </location>
</feature>
<dbReference type="InterPro" id="IPR023578">
    <property type="entry name" value="Ras_GEF_dom_sf"/>
</dbReference>
<feature type="region of interest" description="Disordered" evidence="3">
    <location>
        <begin position="491"/>
        <end position="531"/>
    </location>
</feature>
<dbReference type="GO" id="GO:0005085">
    <property type="term" value="F:guanyl-nucleotide exchange factor activity"/>
    <property type="evidence" value="ECO:0007669"/>
    <property type="project" value="UniProtKB-KW"/>
</dbReference>